<proteinExistence type="predicted"/>
<name>A0A4D7C6V8_9SPHN</name>
<evidence type="ECO:0000313" key="2">
    <source>
        <dbReference type="Proteomes" id="UP000298714"/>
    </source>
</evidence>
<organism evidence="1 2">
    <name type="scientific">Hankyongella ginsenosidimutans</name>
    <dbReference type="NCBI Taxonomy" id="1763828"/>
    <lineage>
        <taxon>Bacteria</taxon>
        <taxon>Pseudomonadati</taxon>
        <taxon>Pseudomonadota</taxon>
        <taxon>Alphaproteobacteria</taxon>
        <taxon>Sphingomonadales</taxon>
        <taxon>Sphingomonadaceae</taxon>
        <taxon>Hankyongella</taxon>
    </lineage>
</organism>
<evidence type="ECO:0008006" key="3">
    <source>
        <dbReference type="Google" id="ProtNLM"/>
    </source>
</evidence>
<accession>A0A4D7C6V8</accession>
<sequence>MGQLLERARAMVQPAPQAVSAETQALLAQLRAVAGRTAVVLSDKDWTARAFESVLPKLPDLTLLRVPVADHSFGLEGNEDALLRCILGWLQARE</sequence>
<reference evidence="2" key="1">
    <citation type="submission" date="2019-04" db="EMBL/GenBank/DDBJ databases">
        <title>Complete genome sequence of Sphingomonas sp. W1-2-3.</title>
        <authorList>
            <person name="Im W.T."/>
        </authorList>
    </citation>
    <scope>NUCLEOTIDE SEQUENCE [LARGE SCALE GENOMIC DNA]</scope>
    <source>
        <strain evidence="2">W1-2-3</strain>
    </source>
</reference>
<dbReference type="KEGG" id="hgn:E6W36_01345"/>
<dbReference type="Gene3D" id="3.40.50.1820">
    <property type="entry name" value="alpha/beta hydrolase"/>
    <property type="match status" value="1"/>
</dbReference>
<protein>
    <recommendedName>
        <fullName evidence="3">Alpha/beta hydrolase</fullName>
    </recommendedName>
</protein>
<dbReference type="Proteomes" id="UP000298714">
    <property type="component" value="Chromosome"/>
</dbReference>
<keyword evidence="2" id="KW-1185">Reference proteome</keyword>
<dbReference type="SUPFAM" id="SSF53474">
    <property type="entry name" value="alpha/beta-Hydrolases"/>
    <property type="match status" value="1"/>
</dbReference>
<gene>
    <name evidence="1" type="ORF">E6W36_01345</name>
</gene>
<dbReference type="AlphaFoldDB" id="A0A4D7C6V8"/>
<dbReference type="InterPro" id="IPR029058">
    <property type="entry name" value="AB_hydrolase_fold"/>
</dbReference>
<dbReference type="EMBL" id="CP039704">
    <property type="protein sequence ID" value="QCI78768.1"/>
    <property type="molecule type" value="Genomic_DNA"/>
</dbReference>
<dbReference type="RefSeq" id="WP_222873527.1">
    <property type="nucleotide sequence ID" value="NZ_CP039704.1"/>
</dbReference>
<evidence type="ECO:0000313" key="1">
    <source>
        <dbReference type="EMBL" id="QCI78768.1"/>
    </source>
</evidence>